<organism evidence="11 12">
    <name type="scientific">Massilia aurea</name>
    <dbReference type="NCBI Taxonomy" id="373040"/>
    <lineage>
        <taxon>Bacteria</taxon>
        <taxon>Pseudomonadati</taxon>
        <taxon>Pseudomonadota</taxon>
        <taxon>Betaproteobacteria</taxon>
        <taxon>Burkholderiales</taxon>
        <taxon>Oxalobacteraceae</taxon>
        <taxon>Telluria group</taxon>
        <taxon>Massilia</taxon>
    </lineage>
</organism>
<evidence type="ECO:0000256" key="4">
    <source>
        <dbReference type="ARBA" id="ARBA00022692"/>
    </source>
</evidence>
<evidence type="ECO:0000256" key="1">
    <source>
        <dbReference type="ARBA" id="ARBA00004162"/>
    </source>
</evidence>
<evidence type="ECO:0000256" key="6">
    <source>
        <dbReference type="ARBA" id="ARBA00023136"/>
    </source>
</evidence>
<name>A0A7W9WVD4_9BURK</name>
<dbReference type="Proteomes" id="UP000540787">
    <property type="component" value="Unassembled WGS sequence"/>
</dbReference>
<evidence type="ECO:0000313" key="12">
    <source>
        <dbReference type="Proteomes" id="UP000540787"/>
    </source>
</evidence>
<comment type="subcellular location">
    <subcellularLocation>
        <location evidence="1">Cell membrane</location>
        <topology evidence="1">Single-pass membrane protein</topology>
    </subcellularLocation>
</comment>
<dbReference type="Pfam" id="PF00691">
    <property type="entry name" value="OmpA"/>
    <property type="match status" value="1"/>
</dbReference>
<evidence type="ECO:0000256" key="9">
    <source>
        <dbReference type="SAM" id="Phobius"/>
    </source>
</evidence>
<keyword evidence="12" id="KW-1185">Reference proteome</keyword>
<keyword evidence="6 7" id="KW-0472">Membrane</keyword>
<dbReference type="PROSITE" id="PS51123">
    <property type="entry name" value="OMPA_2"/>
    <property type="match status" value="1"/>
</dbReference>
<accession>A0A7W9WVD4</accession>
<reference evidence="11 12" key="1">
    <citation type="submission" date="2020-08" db="EMBL/GenBank/DDBJ databases">
        <title>The Agave Microbiome: Exploring the role of microbial communities in plant adaptations to desert environments.</title>
        <authorList>
            <person name="Partida-Martinez L.P."/>
        </authorList>
    </citation>
    <scope>NUCLEOTIDE SEQUENCE [LARGE SCALE GENOMIC DNA]</scope>
    <source>
        <strain evidence="11 12">AT3.2</strain>
    </source>
</reference>
<evidence type="ECO:0000313" key="11">
    <source>
        <dbReference type="EMBL" id="MBB6131989.1"/>
    </source>
</evidence>
<dbReference type="Gene3D" id="3.30.1330.60">
    <property type="entry name" value="OmpA-like domain"/>
    <property type="match status" value="1"/>
</dbReference>
<feature type="region of interest" description="Disordered" evidence="8">
    <location>
        <begin position="1"/>
        <end position="24"/>
    </location>
</feature>
<keyword evidence="5 9" id="KW-1133">Transmembrane helix</keyword>
<dbReference type="EMBL" id="JACHBX010000001">
    <property type="protein sequence ID" value="MBB6131989.1"/>
    <property type="molecule type" value="Genomic_DNA"/>
</dbReference>
<dbReference type="AlphaFoldDB" id="A0A7W9WVD4"/>
<comment type="caution">
    <text evidence="11">The sequence shown here is derived from an EMBL/GenBank/DDBJ whole genome shotgun (WGS) entry which is preliminary data.</text>
</comment>
<dbReference type="Pfam" id="PF13677">
    <property type="entry name" value="MotB_plug"/>
    <property type="match status" value="1"/>
</dbReference>
<dbReference type="GO" id="GO:0005886">
    <property type="term" value="C:plasma membrane"/>
    <property type="evidence" value="ECO:0007669"/>
    <property type="project" value="UniProtKB-SubCell"/>
</dbReference>
<gene>
    <name evidence="11" type="ORF">HD842_000100</name>
</gene>
<proteinExistence type="inferred from homology"/>
<dbReference type="RefSeq" id="WP_183549531.1">
    <property type="nucleotide sequence ID" value="NZ_JACHBX010000001.1"/>
</dbReference>
<dbReference type="SUPFAM" id="SSF103088">
    <property type="entry name" value="OmpA-like"/>
    <property type="match status" value="1"/>
</dbReference>
<evidence type="ECO:0000256" key="7">
    <source>
        <dbReference type="PROSITE-ProRule" id="PRU00473"/>
    </source>
</evidence>
<keyword evidence="4 9" id="KW-0812">Transmembrane</keyword>
<dbReference type="CDD" id="cd07185">
    <property type="entry name" value="OmpA_C-like"/>
    <property type="match status" value="1"/>
</dbReference>
<sequence length="325" mass="34038">MSKTNDKHESTIVKRGGGKHQHDEHGGAWKVAFADFCLALMALFLVLWLIASREQQNLKAIISEATESGMLEGQGQKPAIASEPSGSLIERFPVPHTGNGGPGNPGSGGDANAPKVGYETQADLSALSKALTELSVEAGLAPNLATVVTPYGLRVMLHDTDKQGMFMRGSALPTGRFARLLQKMGPLFAQMRNQMLIVGHTDASRYAGIDRGAYSNWALSTDRALSARAQLLTGGMRTDTVLQVVGMADRGPLHPEQPLDGKNRRIELLILTSAQSRAVAGMFGAPAAGAPVGKALVGTASAGATVSLPDAAALETLRGQLPTSP</sequence>
<dbReference type="InterPro" id="IPR036737">
    <property type="entry name" value="OmpA-like_sf"/>
</dbReference>
<feature type="domain" description="OmpA-like" evidence="10">
    <location>
        <begin position="155"/>
        <end position="274"/>
    </location>
</feature>
<comment type="similarity">
    <text evidence="2">Belongs to the MotB family.</text>
</comment>
<feature type="compositionally biased region" description="Basic and acidic residues" evidence="8">
    <location>
        <begin position="1"/>
        <end position="12"/>
    </location>
</feature>
<dbReference type="PANTHER" id="PTHR30329">
    <property type="entry name" value="STATOR ELEMENT OF FLAGELLAR MOTOR COMPLEX"/>
    <property type="match status" value="1"/>
</dbReference>
<protein>
    <submittedName>
        <fullName evidence="11">Chemotaxis protein MotB</fullName>
    </submittedName>
</protein>
<dbReference type="PANTHER" id="PTHR30329:SF21">
    <property type="entry name" value="LIPOPROTEIN YIAD-RELATED"/>
    <property type="match status" value="1"/>
</dbReference>
<feature type="compositionally biased region" description="Gly residues" evidence="8">
    <location>
        <begin position="98"/>
        <end position="109"/>
    </location>
</feature>
<dbReference type="InterPro" id="IPR025713">
    <property type="entry name" value="MotB-like_N_dom"/>
</dbReference>
<evidence type="ECO:0000256" key="5">
    <source>
        <dbReference type="ARBA" id="ARBA00022989"/>
    </source>
</evidence>
<evidence type="ECO:0000256" key="8">
    <source>
        <dbReference type="SAM" id="MobiDB-lite"/>
    </source>
</evidence>
<dbReference type="InterPro" id="IPR050330">
    <property type="entry name" value="Bact_OuterMem_StrucFunc"/>
</dbReference>
<evidence type="ECO:0000256" key="3">
    <source>
        <dbReference type="ARBA" id="ARBA00022475"/>
    </source>
</evidence>
<keyword evidence="3" id="KW-1003">Cell membrane</keyword>
<dbReference type="InterPro" id="IPR006665">
    <property type="entry name" value="OmpA-like"/>
</dbReference>
<feature type="transmembrane region" description="Helical" evidence="9">
    <location>
        <begin position="31"/>
        <end position="51"/>
    </location>
</feature>
<evidence type="ECO:0000259" key="10">
    <source>
        <dbReference type="PROSITE" id="PS51123"/>
    </source>
</evidence>
<feature type="region of interest" description="Disordered" evidence="8">
    <location>
        <begin position="88"/>
        <end position="115"/>
    </location>
</feature>
<evidence type="ECO:0000256" key="2">
    <source>
        <dbReference type="ARBA" id="ARBA00008914"/>
    </source>
</evidence>